<gene>
    <name evidence="3" type="ORF">GCM10009827_113830</name>
</gene>
<sequence>MVARTAAATITAALVAGSLAACSPADEPLLAVGRDTDGRPVAHLYLCGDRHTAHSATLYLNPWPPPTPSVAATPSAAATSSGTATPPSSPASSGSDWVSMGDLWSIQNSTGIGNLWAIPMGTTPDGWRDEFDPPRPLALTATGRYVLGTWTGAPQPRPVFFTLADLDKLKDGEVWGYPGRRGDALVITLKAFRDKAADSC</sequence>
<reference evidence="3 4" key="1">
    <citation type="journal article" date="2019" name="Int. J. Syst. Evol. Microbiol.">
        <title>The Global Catalogue of Microorganisms (GCM) 10K type strain sequencing project: providing services to taxonomists for standard genome sequencing and annotation.</title>
        <authorList>
            <consortium name="The Broad Institute Genomics Platform"/>
            <consortium name="The Broad Institute Genome Sequencing Center for Infectious Disease"/>
            <person name="Wu L."/>
            <person name="Ma J."/>
        </authorList>
    </citation>
    <scope>NUCLEOTIDE SEQUENCE [LARGE SCALE GENOMIC DNA]</scope>
    <source>
        <strain evidence="3 4">JCM 15933</strain>
    </source>
</reference>
<evidence type="ECO:0000256" key="2">
    <source>
        <dbReference type="SAM" id="SignalP"/>
    </source>
</evidence>
<keyword evidence="4" id="KW-1185">Reference proteome</keyword>
<proteinExistence type="predicted"/>
<protein>
    <recommendedName>
        <fullName evidence="5">Lipoprotein</fullName>
    </recommendedName>
</protein>
<keyword evidence="2" id="KW-0732">Signal</keyword>
<evidence type="ECO:0000313" key="4">
    <source>
        <dbReference type="Proteomes" id="UP001501470"/>
    </source>
</evidence>
<organism evidence="3 4">
    <name type="scientific">Dactylosporangium maewongense</name>
    <dbReference type="NCBI Taxonomy" id="634393"/>
    <lineage>
        <taxon>Bacteria</taxon>
        <taxon>Bacillati</taxon>
        <taxon>Actinomycetota</taxon>
        <taxon>Actinomycetes</taxon>
        <taxon>Micromonosporales</taxon>
        <taxon>Micromonosporaceae</taxon>
        <taxon>Dactylosporangium</taxon>
    </lineage>
</organism>
<feature type="region of interest" description="Disordered" evidence="1">
    <location>
        <begin position="69"/>
        <end position="95"/>
    </location>
</feature>
<name>A0ABN2DBZ5_9ACTN</name>
<dbReference type="Proteomes" id="UP001501470">
    <property type="component" value="Unassembled WGS sequence"/>
</dbReference>
<dbReference type="EMBL" id="BAAAQD010000049">
    <property type="protein sequence ID" value="GAA1573093.1"/>
    <property type="molecule type" value="Genomic_DNA"/>
</dbReference>
<feature type="signal peptide" evidence="2">
    <location>
        <begin position="1"/>
        <end position="21"/>
    </location>
</feature>
<dbReference type="PROSITE" id="PS51257">
    <property type="entry name" value="PROKAR_LIPOPROTEIN"/>
    <property type="match status" value="1"/>
</dbReference>
<accession>A0ABN2DBZ5</accession>
<evidence type="ECO:0008006" key="5">
    <source>
        <dbReference type="Google" id="ProtNLM"/>
    </source>
</evidence>
<evidence type="ECO:0000256" key="1">
    <source>
        <dbReference type="SAM" id="MobiDB-lite"/>
    </source>
</evidence>
<evidence type="ECO:0000313" key="3">
    <source>
        <dbReference type="EMBL" id="GAA1573093.1"/>
    </source>
</evidence>
<comment type="caution">
    <text evidence="3">The sequence shown here is derived from an EMBL/GenBank/DDBJ whole genome shotgun (WGS) entry which is preliminary data.</text>
</comment>
<feature type="chain" id="PRO_5046372517" description="Lipoprotein" evidence="2">
    <location>
        <begin position="22"/>
        <end position="200"/>
    </location>
</feature>